<name>A0A835RIS7_VANPL</name>
<feature type="transmembrane region" description="Helical" evidence="1">
    <location>
        <begin position="56"/>
        <end position="75"/>
    </location>
</feature>
<keyword evidence="4" id="KW-1185">Reference proteome</keyword>
<dbReference type="EMBL" id="JADCNM010000002">
    <property type="protein sequence ID" value="KAG0493204.1"/>
    <property type="molecule type" value="Genomic_DNA"/>
</dbReference>
<keyword evidence="1" id="KW-1133">Transmembrane helix</keyword>
<reference evidence="4 5" key="1">
    <citation type="journal article" date="2020" name="Nat. Food">
        <title>A phased Vanilla planifolia genome enables genetic improvement of flavour and production.</title>
        <authorList>
            <person name="Hasing T."/>
            <person name="Tang H."/>
            <person name="Brym M."/>
            <person name="Khazi F."/>
            <person name="Huang T."/>
            <person name="Chambers A.H."/>
        </authorList>
    </citation>
    <scope>NUCLEOTIDE SEQUENCE [LARGE SCALE GENOMIC DNA]</scope>
    <source>
        <tissue evidence="2">Leaf</tissue>
    </source>
</reference>
<comment type="caution">
    <text evidence="2">The sequence shown here is derived from an EMBL/GenBank/DDBJ whole genome shotgun (WGS) entry which is preliminary data.</text>
</comment>
<gene>
    <name evidence="3" type="ORF">HPP92_004198</name>
    <name evidence="2" type="ORF">HPP92_004646</name>
</gene>
<organism evidence="2 4">
    <name type="scientific">Vanilla planifolia</name>
    <name type="common">Vanilla</name>
    <dbReference type="NCBI Taxonomy" id="51239"/>
    <lineage>
        <taxon>Eukaryota</taxon>
        <taxon>Viridiplantae</taxon>
        <taxon>Streptophyta</taxon>
        <taxon>Embryophyta</taxon>
        <taxon>Tracheophyta</taxon>
        <taxon>Spermatophyta</taxon>
        <taxon>Magnoliopsida</taxon>
        <taxon>Liliopsida</taxon>
        <taxon>Asparagales</taxon>
        <taxon>Orchidaceae</taxon>
        <taxon>Vanilloideae</taxon>
        <taxon>Vanilleae</taxon>
        <taxon>Vanilla</taxon>
    </lineage>
</organism>
<proteinExistence type="predicted"/>
<dbReference type="Proteomes" id="UP000639772">
    <property type="component" value="Unassembled WGS sequence"/>
</dbReference>
<dbReference type="Proteomes" id="UP000636800">
    <property type="component" value="Chromosome 2"/>
</dbReference>
<evidence type="ECO:0000313" key="5">
    <source>
        <dbReference type="Proteomes" id="UP000639772"/>
    </source>
</evidence>
<evidence type="ECO:0000313" key="2">
    <source>
        <dbReference type="EMBL" id="KAG0491248.1"/>
    </source>
</evidence>
<evidence type="ECO:0000313" key="3">
    <source>
        <dbReference type="EMBL" id="KAG0493204.1"/>
    </source>
</evidence>
<dbReference type="EMBL" id="JADCNL010000002">
    <property type="protein sequence ID" value="KAG0491248.1"/>
    <property type="molecule type" value="Genomic_DNA"/>
</dbReference>
<protein>
    <submittedName>
        <fullName evidence="2">Uncharacterized protein</fullName>
    </submittedName>
</protein>
<feature type="transmembrane region" description="Helical" evidence="1">
    <location>
        <begin position="103"/>
        <end position="124"/>
    </location>
</feature>
<sequence>MRKVLLQWDEDAKDGKDGGCQGFFRHNGQGSEFERKGRVEQIDCDKRIKDLGRSRFSLNGVVVFSIIYRSSAALFSQRHLAVVVLYANSFSELLVIRSWDLCFFPLFVVVSGVVLAIAQVGCVCHARLTSFSLKLPLC</sequence>
<keyword evidence="1" id="KW-0812">Transmembrane</keyword>
<evidence type="ECO:0000256" key="1">
    <source>
        <dbReference type="SAM" id="Phobius"/>
    </source>
</evidence>
<dbReference type="AlphaFoldDB" id="A0A835RIS7"/>
<keyword evidence="1" id="KW-0472">Membrane</keyword>
<accession>A0A835RIS7</accession>
<evidence type="ECO:0000313" key="4">
    <source>
        <dbReference type="Proteomes" id="UP000636800"/>
    </source>
</evidence>